<evidence type="ECO:0000256" key="2">
    <source>
        <dbReference type="ARBA" id="ARBA00023002"/>
    </source>
</evidence>
<dbReference type="GO" id="GO:0016491">
    <property type="term" value="F:oxidoreductase activity"/>
    <property type="evidence" value="ECO:0007669"/>
    <property type="project" value="UniProtKB-KW"/>
</dbReference>
<proteinExistence type="inferred from homology"/>
<dbReference type="PRINTS" id="PR00080">
    <property type="entry name" value="SDRFAMILY"/>
</dbReference>
<keyword evidence="4" id="KW-1185">Reference proteome</keyword>
<dbReference type="InterPro" id="IPR020904">
    <property type="entry name" value="Sc_DH/Rdtase_CS"/>
</dbReference>
<dbReference type="PANTHER" id="PTHR43639">
    <property type="entry name" value="OXIDOREDUCTASE, SHORT-CHAIN DEHYDROGENASE/REDUCTASE FAMILY (AFU_ORTHOLOGUE AFUA_5G02870)"/>
    <property type="match status" value="1"/>
</dbReference>
<comment type="caution">
    <text evidence="3">The sequence shown here is derived from an EMBL/GenBank/DDBJ whole genome shotgun (WGS) entry which is preliminary data.</text>
</comment>
<dbReference type="InterPro" id="IPR036291">
    <property type="entry name" value="NAD(P)-bd_dom_sf"/>
</dbReference>
<protein>
    <submittedName>
        <fullName evidence="3">SDR family oxidoreductase</fullName>
    </submittedName>
</protein>
<organism evidence="3 4">
    <name type="scientific">Phytoactinopolyspora mesophila</name>
    <dbReference type="NCBI Taxonomy" id="2650750"/>
    <lineage>
        <taxon>Bacteria</taxon>
        <taxon>Bacillati</taxon>
        <taxon>Actinomycetota</taxon>
        <taxon>Actinomycetes</taxon>
        <taxon>Jiangellales</taxon>
        <taxon>Jiangellaceae</taxon>
        <taxon>Phytoactinopolyspora</taxon>
    </lineage>
</organism>
<evidence type="ECO:0000256" key="1">
    <source>
        <dbReference type="ARBA" id="ARBA00006484"/>
    </source>
</evidence>
<dbReference type="SUPFAM" id="SSF51735">
    <property type="entry name" value="NAD(P)-binding Rossmann-fold domains"/>
    <property type="match status" value="1"/>
</dbReference>
<sequence>MKTFEGKTALVTGSSRGIGRSVALRLGQEGARVAVHYRSNEAAAKEVVAAIDAAGGSAFTIQAELGVPGDAEALFDQFDRIADGLDILVNNVGAEPAEIGIGETTEGGFDAVFAVNVKAPFFVTKQAMSRLRDGGRIVNISSGISRSASSQPEYVTYAMAKSGLDTLTAALAKQLGPRGITVNTVAPGLVETEPTAAKLFSEEARQFAASLACLGRLGQPEDIAAVVAFLASADGGWVTGQWLDASGGMLL</sequence>
<reference evidence="3 4" key="1">
    <citation type="submission" date="2019-11" db="EMBL/GenBank/DDBJ databases">
        <authorList>
            <person name="Li X.-J."/>
            <person name="Feng X.-M."/>
        </authorList>
    </citation>
    <scope>NUCLEOTIDE SEQUENCE [LARGE SCALE GENOMIC DNA]</scope>
    <source>
        <strain evidence="3 4">XMNu-373</strain>
    </source>
</reference>
<accession>A0A7K3M0S5</accession>
<dbReference type="AlphaFoldDB" id="A0A7K3M0S5"/>
<evidence type="ECO:0000313" key="4">
    <source>
        <dbReference type="Proteomes" id="UP000460435"/>
    </source>
</evidence>
<dbReference type="InterPro" id="IPR002347">
    <property type="entry name" value="SDR_fam"/>
</dbReference>
<evidence type="ECO:0000313" key="3">
    <source>
        <dbReference type="EMBL" id="NDL56879.1"/>
    </source>
</evidence>
<keyword evidence="2" id="KW-0560">Oxidoreductase</keyword>
<dbReference type="Pfam" id="PF13561">
    <property type="entry name" value="adh_short_C2"/>
    <property type="match status" value="1"/>
</dbReference>
<dbReference type="RefSeq" id="WP_162449579.1">
    <property type="nucleotide sequence ID" value="NZ_WLZY01000002.1"/>
</dbReference>
<dbReference type="PANTHER" id="PTHR43639:SF1">
    <property type="entry name" value="SHORT-CHAIN DEHYDROGENASE_REDUCTASE FAMILY PROTEIN"/>
    <property type="match status" value="1"/>
</dbReference>
<dbReference type="PRINTS" id="PR00081">
    <property type="entry name" value="GDHRDH"/>
</dbReference>
<name>A0A7K3M0S5_9ACTN</name>
<gene>
    <name evidence="3" type="ORF">F7O44_07320</name>
</gene>
<comment type="similarity">
    <text evidence="1">Belongs to the short-chain dehydrogenases/reductases (SDR) family.</text>
</comment>
<dbReference type="EMBL" id="WLZY01000002">
    <property type="protein sequence ID" value="NDL56879.1"/>
    <property type="molecule type" value="Genomic_DNA"/>
</dbReference>
<dbReference type="Gene3D" id="3.40.50.720">
    <property type="entry name" value="NAD(P)-binding Rossmann-like Domain"/>
    <property type="match status" value="1"/>
</dbReference>
<dbReference type="Proteomes" id="UP000460435">
    <property type="component" value="Unassembled WGS sequence"/>
</dbReference>
<dbReference type="FunFam" id="3.40.50.720:FF:000084">
    <property type="entry name" value="Short-chain dehydrogenase reductase"/>
    <property type="match status" value="1"/>
</dbReference>
<dbReference type="PROSITE" id="PS00061">
    <property type="entry name" value="ADH_SHORT"/>
    <property type="match status" value="1"/>
</dbReference>